<dbReference type="Proteomes" id="UP000058857">
    <property type="component" value="Chromosome 1"/>
</dbReference>
<gene>
    <name evidence="1" type="ORF">LBBP_01891</name>
</gene>
<name>A0A0S2IRC7_LEPBO</name>
<evidence type="ECO:0000313" key="2">
    <source>
        <dbReference type="Proteomes" id="UP000058857"/>
    </source>
</evidence>
<reference evidence="1 2" key="1">
    <citation type="journal article" date="2015" name="PLoS Negl. Trop. Dis.">
        <title>Distribution of Plasmids in Distinct Leptospira Pathogenic Species.</title>
        <authorList>
            <person name="Wang Y."/>
            <person name="Zhuang X."/>
            <person name="Zhong Y."/>
            <person name="Zhang C."/>
            <person name="Zhang Y."/>
            <person name="Zeng L."/>
            <person name="Zhu Y."/>
            <person name="He P."/>
            <person name="Dong K."/>
            <person name="Pal U."/>
            <person name="Guo X."/>
            <person name="Qin J."/>
        </authorList>
    </citation>
    <scope>NUCLEOTIDE SEQUENCE [LARGE SCALE GENOMIC DNA]</scope>
    <source>
        <strain evidence="1 2">56604</strain>
    </source>
</reference>
<dbReference type="EMBL" id="CP012029">
    <property type="protein sequence ID" value="ALO26168.1"/>
    <property type="molecule type" value="Genomic_DNA"/>
</dbReference>
<evidence type="ECO:0000313" key="1">
    <source>
        <dbReference type="EMBL" id="ALO26168.1"/>
    </source>
</evidence>
<organism evidence="1">
    <name type="scientific">Leptospira borgpetersenii serovar Ballum</name>
    <dbReference type="NCBI Taxonomy" id="280505"/>
    <lineage>
        <taxon>Bacteria</taxon>
        <taxon>Pseudomonadati</taxon>
        <taxon>Spirochaetota</taxon>
        <taxon>Spirochaetia</taxon>
        <taxon>Leptospirales</taxon>
        <taxon>Leptospiraceae</taxon>
        <taxon>Leptospira</taxon>
    </lineage>
</organism>
<sequence length="52" mass="6446">MKVNPNLIYFLMMRNYQTVKFLGQTFVKSREDIFRITQPDRKTKRKYNDRKS</sequence>
<dbReference type="PATRIC" id="fig|280505.15.peg.1853"/>
<proteinExistence type="predicted"/>
<dbReference type="AlphaFoldDB" id="A0A0S2IRC7"/>
<accession>A0A0S2IRC7</accession>
<protein>
    <submittedName>
        <fullName evidence="1">Uncharacterized protein</fullName>
    </submittedName>
</protein>